<comment type="caution">
    <text evidence="3">The sequence shown here is derived from an EMBL/GenBank/DDBJ whole genome shotgun (WGS) entry which is preliminary data.</text>
</comment>
<keyword evidence="2" id="KW-0472">Membrane</keyword>
<dbReference type="Proteomes" id="UP000812966">
    <property type="component" value="Unassembled WGS sequence"/>
</dbReference>
<dbReference type="OrthoDB" id="2592256at2759"/>
<keyword evidence="4" id="KW-1185">Reference proteome</keyword>
<keyword evidence="2" id="KW-0812">Transmembrane</keyword>
<feature type="compositionally biased region" description="Basic and acidic residues" evidence="1">
    <location>
        <begin position="215"/>
        <end position="227"/>
    </location>
</feature>
<accession>A0A8K0JHW4</accession>
<organism evidence="3 4">
    <name type="scientific">Filobasidium floriforme</name>
    <dbReference type="NCBI Taxonomy" id="5210"/>
    <lineage>
        <taxon>Eukaryota</taxon>
        <taxon>Fungi</taxon>
        <taxon>Dikarya</taxon>
        <taxon>Basidiomycota</taxon>
        <taxon>Agaricomycotina</taxon>
        <taxon>Tremellomycetes</taxon>
        <taxon>Filobasidiales</taxon>
        <taxon>Filobasidiaceae</taxon>
        <taxon>Filobasidium</taxon>
    </lineage>
</organism>
<feature type="region of interest" description="Disordered" evidence="1">
    <location>
        <begin position="90"/>
        <end position="154"/>
    </location>
</feature>
<evidence type="ECO:0000313" key="3">
    <source>
        <dbReference type="EMBL" id="KAG7530550.1"/>
    </source>
</evidence>
<reference evidence="3" key="1">
    <citation type="submission" date="2020-04" db="EMBL/GenBank/DDBJ databases">
        <title>Analysis of mating type loci in Filobasidium floriforme.</title>
        <authorList>
            <person name="Nowrousian M."/>
        </authorList>
    </citation>
    <scope>NUCLEOTIDE SEQUENCE</scope>
    <source>
        <strain evidence="3">CBS 6242</strain>
    </source>
</reference>
<proteinExistence type="predicted"/>
<evidence type="ECO:0000256" key="2">
    <source>
        <dbReference type="SAM" id="Phobius"/>
    </source>
</evidence>
<feature type="region of interest" description="Disordered" evidence="1">
    <location>
        <begin position="204"/>
        <end position="243"/>
    </location>
</feature>
<feature type="compositionally biased region" description="Basic and acidic residues" evidence="1">
    <location>
        <begin position="90"/>
        <end position="101"/>
    </location>
</feature>
<evidence type="ECO:0000256" key="1">
    <source>
        <dbReference type="SAM" id="MobiDB-lite"/>
    </source>
</evidence>
<dbReference type="EMBL" id="JABELV010000115">
    <property type="protein sequence ID" value="KAG7530550.1"/>
    <property type="molecule type" value="Genomic_DNA"/>
</dbReference>
<dbReference type="AlphaFoldDB" id="A0A8K0JHW4"/>
<evidence type="ECO:0000313" key="4">
    <source>
        <dbReference type="Proteomes" id="UP000812966"/>
    </source>
</evidence>
<protein>
    <submittedName>
        <fullName evidence="3">Uncharacterized protein</fullName>
    </submittedName>
</protein>
<feature type="compositionally biased region" description="Basic and acidic residues" evidence="1">
    <location>
        <begin position="109"/>
        <end position="122"/>
    </location>
</feature>
<sequence>MPITSRQLLSFCKEVKEKRAEANAPPPPEMPGALKFGPLEQALMVLIIIGMVSDPAATGVPSLLTPGVTMLLIIAYGGYRLLEWQKEAEKRAREQPEKPTESKSASSLAREKEKAAKERETPKANGTQITTKADLLKEQDRLKDKSSKTSKDVRAATKKTQYFLTMNGPGRPALVPFPRGFKAADDSPDGTLWWNNVDNLDIKDMMVPQGPPAKSSREERKEKEASKHVQPPGTLSAEEIRARAPMEQEMERYEKVMVIMQCILALLLCFIDQRLGLGLLALFLFFHFRSEKEKEKFRQRNIAALPPGTKNPYDEGPGSYEGGASFE</sequence>
<feature type="transmembrane region" description="Helical" evidence="2">
    <location>
        <begin position="256"/>
        <end position="286"/>
    </location>
</feature>
<gene>
    <name evidence="3" type="ORF">FFLO_04976</name>
</gene>
<feature type="region of interest" description="Disordered" evidence="1">
    <location>
        <begin position="300"/>
        <end position="327"/>
    </location>
</feature>
<name>A0A8K0JHW4_9TREE</name>
<feature type="compositionally biased region" description="Basic and acidic residues" evidence="1">
    <location>
        <begin position="134"/>
        <end position="154"/>
    </location>
</feature>
<keyword evidence="2" id="KW-1133">Transmembrane helix</keyword>